<dbReference type="EMBL" id="JAUKTR010000006">
    <property type="protein sequence ID" value="MDO1560396.1"/>
    <property type="molecule type" value="Genomic_DNA"/>
</dbReference>
<proteinExistence type="predicted"/>
<name>A0ABT8SP80_9CAUL</name>
<gene>
    <name evidence="1" type="ORF">Q0812_13255</name>
</gene>
<sequence>MMQADLSDFLNAATTGDGPIVRATVQEATVSIETSGLDHLPVARLGAPFRGRPFVARGRILFEVEEGGRVVRSVVFEETAAVEGSTTTDERRAASTAAAIAEWRQKAFARIEREVLARYLNPRA</sequence>
<organism evidence="1 2">
    <name type="scientific">Peiella sedimenti</name>
    <dbReference type="NCBI Taxonomy" id="3061083"/>
    <lineage>
        <taxon>Bacteria</taxon>
        <taxon>Pseudomonadati</taxon>
        <taxon>Pseudomonadota</taxon>
        <taxon>Alphaproteobacteria</taxon>
        <taxon>Caulobacterales</taxon>
        <taxon>Caulobacteraceae</taxon>
        <taxon>Peiella</taxon>
    </lineage>
</organism>
<protein>
    <submittedName>
        <fullName evidence="1">Uncharacterized protein</fullName>
    </submittedName>
</protein>
<reference evidence="1" key="1">
    <citation type="submission" date="2023-07" db="EMBL/GenBank/DDBJ databases">
        <title>Brevundimonas soil sp. nov., isolated from the soil of chemical plant.</title>
        <authorList>
            <person name="Wu N."/>
        </authorList>
    </citation>
    <scope>NUCLEOTIDE SEQUENCE</scope>
    <source>
        <strain evidence="1">XZ-24</strain>
    </source>
</reference>
<evidence type="ECO:0000313" key="1">
    <source>
        <dbReference type="EMBL" id="MDO1560396.1"/>
    </source>
</evidence>
<accession>A0ABT8SP80</accession>
<comment type="caution">
    <text evidence="1">The sequence shown here is derived from an EMBL/GenBank/DDBJ whole genome shotgun (WGS) entry which is preliminary data.</text>
</comment>
<evidence type="ECO:0000313" key="2">
    <source>
        <dbReference type="Proteomes" id="UP001169063"/>
    </source>
</evidence>
<dbReference type="RefSeq" id="WP_302110827.1">
    <property type="nucleotide sequence ID" value="NZ_JAUKTR010000006.1"/>
</dbReference>
<dbReference type="Proteomes" id="UP001169063">
    <property type="component" value="Unassembled WGS sequence"/>
</dbReference>
<keyword evidence="2" id="KW-1185">Reference proteome</keyword>